<dbReference type="Proteomes" id="UP001141327">
    <property type="component" value="Unassembled WGS sequence"/>
</dbReference>
<proteinExistence type="predicted"/>
<evidence type="ECO:0000256" key="1">
    <source>
        <dbReference type="SAM" id="MobiDB-lite"/>
    </source>
</evidence>
<reference evidence="2" key="1">
    <citation type="journal article" date="2022" name="bioRxiv">
        <title>Genomics of Preaxostyla Flagellates Illuminates Evolutionary Transitions and the Path Towards Mitochondrial Loss.</title>
        <authorList>
            <person name="Novak L.V.F."/>
            <person name="Treitli S.C."/>
            <person name="Pyrih J."/>
            <person name="Halakuc P."/>
            <person name="Pipaliya S.V."/>
            <person name="Vacek V."/>
            <person name="Brzon O."/>
            <person name="Soukal P."/>
            <person name="Eme L."/>
            <person name="Dacks J.B."/>
            <person name="Karnkowska A."/>
            <person name="Elias M."/>
            <person name="Hampl V."/>
        </authorList>
    </citation>
    <scope>NUCLEOTIDE SEQUENCE</scope>
    <source>
        <strain evidence="2">RCP-MX</strain>
    </source>
</reference>
<evidence type="ECO:0000313" key="2">
    <source>
        <dbReference type="EMBL" id="KAJ4461572.1"/>
    </source>
</evidence>
<sequence length="413" mass="44733">MSDGPPAFFPKTTHIYTRDPISNFQIRVHLRRVARIVRDFSVPEPAPGADPQEELSGDGIMTVFHWQQKILSKREYALFKQCTVIIPDALGETYRKKVHAMEADENAHKGGSTLFTYINQDGHVPEYLQQPLTTSAHPIPTRVGQDIESIYRGDAPVRPSVTASFQSMHVMVGLQDVMLRPDQFWSGAERTLCTVTLNENGRISMTPGFTAKGAAPYSFEVVTPAVRCLYEYTLTDASPLLEGALKAQIALESRLQAERTAELRSNLVGSKFTPCPPSDGTKQGPFRLCTRVEVVSATGFPHRCLYAHVALDYPDEWQVYLPPDPLTAQPGGDIPMSTLPPGHQPPPPQTPRASGELRQRGGGAAGGPGAMGLGPDEADEARVGAAALGVGAAEDWVMGGTKTALTQVRPAAL</sequence>
<feature type="compositionally biased region" description="Gly residues" evidence="1">
    <location>
        <begin position="360"/>
        <end position="372"/>
    </location>
</feature>
<feature type="region of interest" description="Disordered" evidence="1">
    <location>
        <begin position="324"/>
        <end position="378"/>
    </location>
</feature>
<keyword evidence="3" id="KW-1185">Reference proteome</keyword>
<gene>
    <name evidence="2" type="ORF">PAPYR_2170</name>
</gene>
<comment type="caution">
    <text evidence="2">The sequence shown here is derived from an EMBL/GenBank/DDBJ whole genome shotgun (WGS) entry which is preliminary data.</text>
</comment>
<accession>A0ABQ8USQ8</accession>
<dbReference type="EMBL" id="JAPMOS010000007">
    <property type="protein sequence ID" value="KAJ4461572.1"/>
    <property type="molecule type" value="Genomic_DNA"/>
</dbReference>
<evidence type="ECO:0000313" key="3">
    <source>
        <dbReference type="Proteomes" id="UP001141327"/>
    </source>
</evidence>
<organism evidence="2 3">
    <name type="scientific">Paratrimastix pyriformis</name>
    <dbReference type="NCBI Taxonomy" id="342808"/>
    <lineage>
        <taxon>Eukaryota</taxon>
        <taxon>Metamonada</taxon>
        <taxon>Preaxostyla</taxon>
        <taxon>Paratrimastigidae</taxon>
        <taxon>Paratrimastix</taxon>
    </lineage>
</organism>
<name>A0ABQ8USQ8_9EUKA</name>
<protein>
    <submittedName>
        <fullName evidence="2">Meckel syndrome type 1 protein</fullName>
    </submittedName>
</protein>